<dbReference type="PANTHER" id="PTHR11360:SF317">
    <property type="entry name" value="MAJOR FACILITATOR SUPERFAMILY (MFS) PROFILE DOMAIN-CONTAINING PROTEIN-RELATED"/>
    <property type="match status" value="1"/>
</dbReference>
<accession>A0A1V9ZCU7</accession>
<feature type="transmembrane region" description="Helical" evidence="1">
    <location>
        <begin position="447"/>
        <end position="467"/>
    </location>
</feature>
<keyword evidence="1" id="KW-0812">Transmembrane</keyword>
<feature type="transmembrane region" description="Helical" evidence="1">
    <location>
        <begin position="177"/>
        <end position="199"/>
    </location>
</feature>
<dbReference type="Gene3D" id="1.20.1250.20">
    <property type="entry name" value="MFS general substrate transporter like domains"/>
    <property type="match status" value="1"/>
</dbReference>
<gene>
    <name evidence="2" type="ORF">THRCLA_07551</name>
</gene>
<feature type="transmembrane region" description="Helical" evidence="1">
    <location>
        <begin position="48"/>
        <end position="67"/>
    </location>
</feature>
<proteinExistence type="predicted"/>
<feature type="transmembrane region" description="Helical" evidence="1">
    <location>
        <begin position="117"/>
        <end position="137"/>
    </location>
</feature>
<feature type="transmembrane region" description="Helical" evidence="1">
    <location>
        <begin position="473"/>
        <end position="494"/>
    </location>
</feature>
<sequence>MHWLAKYWHIVVTPKTKDEIDAERWLIVWSLRGDQYNTCQCRTFYRHYILIASFIAQFVCGILFALSAVSKPFELTVFRSETPNRDLYLSVPGGLAVALAAAFVGPASERKGPRWSMAMGSLFVVIGLAIVQISLWTTAVAPLVLGAIALGTGFGYIMVSSVSTVQKWYPDLRGSSMGICMFGFGTGQMAWNGLFTFVQNHLEDAALHSIFLFVLLAAIPLLGYCIIAMRTPPATFHVNGHNMHGIPADRVAGEEHIQDDYLNFGMTLVNYTAMTKPRSDKAIEGTERYYYEQVKALTLLQCIFSSDFFCLALAFAANTSIALLYVEIAAPSKNELISSWYNITLKEAHSFLIHAESVGVTGRLVCPILSDILIRVLYLNPAFGRKIVFLCLLFTPVVALPILQEDVNYYESFKGVIYVVKFCAGGGFSVIGCFLTDLYGVYNMGTMYGLILTSWSGGMLIVSLVFSGAKEDFVGQVELMWVLAIVGFALMIFVRTDNIDRFYYGYQFSICGKVIVQIPYPSRAVDHRRSTESVESSLSPVAGIDMVHSRHDDPFFVVNSDSETNMVV</sequence>
<dbReference type="InterPro" id="IPR011701">
    <property type="entry name" value="MFS"/>
</dbReference>
<evidence type="ECO:0000313" key="2">
    <source>
        <dbReference type="EMBL" id="OQR95814.1"/>
    </source>
</evidence>
<dbReference type="AlphaFoldDB" id="A0A1V9ZCU7"/>
<protein>
    <submittedName>
        <fullName evidence="2">Major Facilitator Superfamily (MFS)</fullName>
    </submittedName>
</protein>
<dbReference type="Proteomes" id="UP000243217">
    <property type="component" value="Unassembled WGS sequence"/>
</dbReference>
<dbReference type="EMBL" id="JNBS01002027">
    <property type="protein sequence ID" value="OQR95814.1"/>
    <property type="molecule type" value="Genomic_DNA"/>
</dbReference>
<reference evidence="2 3" key="1">
    <citation type="journal article" date="2014" name="Genome Biol. Evol.">
        <title>The secreted proteins of Achlya hypogyna and Thraustotheca clavata identify the ancestral oomycete secretome and reveal gene acquisitions by horizontal gene transfer.</title>
        <authorList>
            <person name="Misner I."/>
            <person name="Blouin N."/>
            <person name="Leonard G."/>
            <person name="Richards T.A."/>
            <person name="Lane C.E."/>
        </authorList>
    </citation>
    <scope>NUCLEOTIDE SEQUENCE [LARGE SCALE GENOMIC DNA]</scope>
    <source>
        <strain evidence="2 3">ATCC 34112</strain>
    </source>
</reference>
<feature type="transmembrane region" description="Helical" evidence="1">
    <location>
        <begin position="143"/>
        <end position="165"/>
    </location>
</feature>
<organism evidence="2 3">
    <name type="scientific">Thraustotheca clavata</name>
    <dbReference type="NCBI Taxonomy" id="74557"/>
    <lineage>
        <taxon>Eukaryota</taxon>
        <taxon>Sar</taxon>
        <taxon>Stramenopiles</taxon>
        <taxon>Oomycota</taxon>
        <taxon>Saprolegniomycetes</taxon>
        <taxon>Saprolegniales</taxon>
        <taxon>Achlyaceae</taxon>
        <taxon>Thraustotheca</taxon>
    </lineage>
</organism>
<feature type="transmembrane region" description="Helical" evidence="1">
    <location>
        <begin position="87"/>
        <end position="105"/>
    </location>
</feature>
<feature type="transmembrane region" description="Helical" evidence="1">
    <location>
        <begin position="205"/>
        <end position="227"/>
    </location>
</feature>
<feature type="transmembrane region" description="Helical" evidence="1">
    <location>
        <begin position="416"/>
        <end position="435"/>
    </location>
</feature>
<evidence type="ECO:0000256" key="1">
    <source>
        <dbReference type="SAM" id="Phobius"/>
    </source>
</evidence>
<dbReference type="InterPro" id="IPR036259">
    <property type="entry name" value="MFS_trans_sf"/>
</dbReference>
<keyword evidence="3" id="KW-1185">Reference proteome</keyword>
<dbReference type="OrthoDB" id="73085at2759"/>
<dbReference type="GO" id="GO:0022857">
    <property type="term" value="F:transmembrane transporter activity"/>
    <property type="evidence" value="ECO:0007669"/>
    <property type="project" value="InterPro"/>
</dbReference>
<name>A0A1V9ZCU7_9STRA</name>
<feature type="transmembrane region" description="Helical" evidence="1">
    <location>
        <begin position="308"/>
        <end position="328"/>
    </location>
</feature>
<dbReference type="SUPFAM" id="SSF103473">
    <property type="entry name" value="MFS general substrate transporter"/>
    <property type="match status" value="1"/>
</dbReference>
<keyword evidence="1" id="KW-1133">Transmembrane helix</keyword>
<dbReference type="InterPro" id="IPR050327">
    <property type="entry name" value="Proton-linked_MCT"/>
</dbReference>
<dbReference type="PANTHER" id="PTHR11360">
    <property type="entry name" value="MONOCARBOXYLATE TRANSPORTER"/>
    <property type="match status" value="1"/>
</dbReference>
<keyword evidence="1" id="KW-0472">Membrane</keyword>
<evidence type="ECO:0000313" key="3">
    <source>
        <dbReference type="Proteomes" id="UP000243217"/>
    </source>
</evidence>
<dbReference type="Pfam" id="PF07690">
    <property type="entry name" value="MFS_1"/>
    <property type="match status" value="1"/>
</dbReference>
<comment type="caution">
    <text evidence="2">The sequence shown here is derived from an EMBL/GenBank/DDBJ whole genome shotgun (WGS) entry which is preliminary data.</text>
</comment>
<feature type="transmembrane region" description="Helical" evidence="1">
    <location>
        <begin position="387"/>
        <end position="404"/>
    </location>
</feature>